<proteinExistence type="predicted"/>
<organism evidence="1">
    <name type="scientific">uncultured Caudovirales phage</name>
    <dbReference type="NCBI Taxonomy" id="2100421"/>
    <lineage>
        <taxon>Viruses</taxon>
        <taxon>Duplodnaviria</taxon>
        <taxon>Heunggongvirae</taxon>
        <taxon>Uroviricota</taxon>
        <taxon>Caudoviricetes</taxon>
        <taxon>Peduoviridae</taxon>
        <taxon>Maltschvirus</taxon>
        <taxon>Maltschvirus maltsch</taxon>
    </lineage>
</organism>
<evidence type="ECO:0000313" key="1">
    <source>
        <dbReference type="EMBL" id="CAB4240995.1"/>
    </source>
</evidence>
<protein>
    <submittedName>
        <fullName evidence="1">Uncharacterized protein</fullName>
    </submittedName>
</protein>
<name>A0A6J5TAX1_9CAUD</name>
<dbReference type="EMBL" id="LR797818">
    <property type="protein sequence ID" value="CAB4240995.1"/>
    <property type="molecule type" value="Genomic_DNA"/>
</dbReference>
<reference evidence="1" key="1">
    <citation type="submission" date="2020-05" db="EMBL/GenBank/DDBJ databases">
        <authorList>
            <person name="Chiriac C."/>
            <person name="Salcher M."/>
            <person name="Ghai R."/>
            <person name="Kavagutti S V."/>
        </authorList>
    </citation>
    <scope>NUCLEOTIDE SEQUENCE</scope>
</reference>
<accession>A0A6J5TAX1</accession>
<sequence length="80" mass="9842">MQDHLSYKINCVINNWFDFNHELRDYDSNYHFEKAKTFYCASCAIHKDIKLRKEVFDSMNRKRYRCLTCFMSMNRKKSNV</sequence>
<gene>
    <name evidence="1" type="ORF">UFOVP22_40</name>
</gene>